<evidence type="ECO:0000313" key="1">
    <source>
        <dbReference type="EMBL" id="AXC34555.1"/>
    </source>
</evidence>
<evidence type="ECO:0000313" key="2">
    <source>
        <dbReference type="Proteomes" id="UP000260311"/>
    </source>
</evidence>
<name>A0A384ZSF1_9CAUD</name>
<organism evidence="1 2">
    <name type="scientific">Vibrio phage YC</name>
    <dbReference type="NCBI Taxonomy" id="2267403"/>
    <lineage>
        <taxon>Viruses</taxon>
        <taxon>Duplodnaviria</taxon>
        <taxon>Heunggongvirae</taxon>
        <taxon>Uroviricota</taxon>
        <taxon>Caudoviricetes</taxon>
        <taxon>Pantevenvirales</taxon>
        <taxon>Ackermannviridae</taxon>
        <taxon>Campanilevirus</taxon>
        <taxon>Campanilevirus YC</taxon>
    </lineage>
</organism>
<proteinExistence type="predicted"/>
<accession>A0A384ZSF1</accession>
<dbReference type="KEGG" id="vg:55608633"/>
<dbReference type="Proteomes" id="UP000260311">
    <property type="component" value="Segment"/>
</dbReference>
<keyword evidence="2" id="KW-1185">Reference proteome</keyword>
<dbReference type="EMBL" id="MH375644">
    <property type="protein sequence ID" value="AXC34555.1"/>
    <property type="molecule type" value="Genomic_DNA"/>
</dbReference>
<dbReference type="GeneID" id="55608633"/>
<sequence>MLALENILDRLEGAYNHETSATLTDEEKECLLGLFTSEGWRAVTEKGEILDVYYRNRKITTGVVMYAALLRAEHAERIANEFQERLEILEDALDKSLMVRYKK</sequence>
<dbReference type="RefSeq" id="YP_009838401.1">
    <property type="nucleotide sequence ID" value="NC_048709.1"/>
</dbReference>
<reference evidence="1 2" key="1">
    <citation type="submission" date="2018-05" db="EMBL/GenBank/DDBJ databases">
        <title>The genome of Vibrio coralliilyticus phage YC.</title>
        <authorList>
            <person name="Benler S."/>
        </authorList>
    </citation>
    <scope>NUCLEOTIDE SEQUENCE [LARGE SCALE GENOMIC DNA]</scope>
</reference>
<protein>
    <submittedName>
        <fullName evidence="1">Uncharacterized protein</fullName>
    </submittedName>
</protein>